<keyword evidence="2" id="KW-0472">Membrane</keyword>
<evidence type="ECO:0000256" key="1">
    <source>
        <dbReference type="SAM" id="MobiDB-lite"/>
    </source>
</evidence>
<evidence type="ECO:0000313" key="4">
    <source>
        <dbReference type="WBParaSite" id="MhA1_Contig487.frz3.gene6"/>
    </source>
</evidence>
<keyword evidence="2" id="KW-1133">Transmembrane helix</keyword>
<feature type="transmembrane region" description="Helical" evidence="2">
    <location>
        <begin position="124"/>
        <end position="147"/>
    </location>
</feature>
<dbReference type="AlphaFoldDB" id="A0A1I8BRN5"/>
<sequence length="231" mass="26281">MLFTATDVINEKNKQEFIISSPQLISPPIHPKLYLAPRFLGTAFTSSHEQDFCCLHRIGNDGQIKGITLKGASAINLLKSSLLEQTTKIPLITTETLTTTLNKEEGNNDEIIQIMPKKCSDKNVLLLFICVPCVCCAGIWFLGWFGVRQTMSNRRARRDEGVVSATYRSRRVISARDQREIHRRYVEGTHSPVAAEQRYIHSSDRYYERRPRTPPPVPSNEAGPIRETRRL</sequence>
<reference evidence="4" key="1">
    <citation type="submission" date="2016-11" db="UniProtKB">
        <authorList>
            <consortium name="WormBaseParasite"/>
        </authorList>
    </citation>
    <scope>IDENTIFICATION</scope>
</reference>
<dbReference type="Proteomes" id="UP000095281">
    <property type="component" value="Unplaced"/>
</dbReference>
<organism evidence="3 4">
    <name type="scientific">Meloidogyne hapla</name>
    <name type="common">Root-knot nematode worm</name>
    <dbReference type="NCBI Taxonomy" id="6305"/>
    <lineage>
        <taxon>Eukaryota</taxon>
        <taxon>Metazoa</taxon>
        <taxon>Ecdysozoa</taxon>
        <taxon>Nematoda</taxon>
        <taxon>Chromadorea</taxon>
        <taxon>Rhabditida</taxon>
        <taxon>Tylenchina</taxon>
        <taxon>Tylenchomorpha</taxon>
        <taxon>Tylenchoidea</taxon>
        <taxon>Meloidogynidae</taxon>
        <taxon>Meloidogyninae</taxon>
        <taxon>Meloidogyne</taxon>
    </lineage>
</organism>
<accession>A0A1I8BRN5</accession>
<keyword evidence="3" id="KW-1185">Reference proteome</keyword>
<feature type="region of interest" description="Disordered" evidence="1">
    <location>
        <begin position="204"/>
        <end position="231"/>
    </location>
</feature>
<dbReference type="WBParaSite" id="MhA1_Contig487.frz3.gene6">
    <property type="protein sequence ID" value="MhA1_Contig487.frz3.gene6"/>
    <property type="gene ID" value="MhA1_Contig487.frz3.gene6"/>
</dbReference>
<evidence type="ECO:0000256" key="2">
    <source>
        <dbReference type="SAM" id="Phobius"/>
    </source>
</evidence>
<evidence type="ECO:0000313" key="3">
    <source>
        <dbReference type="Proteomes" id="UP000095281"/>
    </source>
</evidence>
<keyword evidence="2" id="KW-0812">Transmembrane</keyword>
<protein>
    <submittedName>
        <fullName evidence="4">Uncharacterized protein</fullName>
    </submittedName>
</protein>
<proteinExistence type="predicted"/>
<name>A0A1I8BRN5_MELHA</name>